<dbReference type="AlphaFoldDB" id="A0A927MUX8"/>
<dbReference type="EC" id="2.7.1.72" evidence="1"/>
<dbReference type="Gene3D" id="3.90.1200.10">
    <property type="match status" value="1"/>
</dbReference>
<dbReference type="InterPro" id="IPR011009">
    <property type="entry name" value="Kinase-like_dom_sf"/>
</dbReference>
<comment type="caution">
    <text evidence="1">The sequence shown here is derived from an EMBL/GenBank/DDBJ whole genome shotgun (WGS) entry which is preliminary data.</text>
</comment>
<accession>A0A927MUX8</accession>
<dbReference type="EMBL" id="JADBEM010000001">
    <property type="protein sequence ID" value="MBE1605278.1"/>
    <property type="molecule type" value="Genomic_DNA"/>
</dbReference>
<dbReference type="GO" id="GO:0019748">
    <property type="term" value="P:secondary metabolic process"/>
    <property type="evidence" value="ECO:0007669"/>
    <property type="project" value="InterPro"/>
</dbReference>
<keyword evidence="2" id="KW-1185">Reference proteome</keyword>
<proteinExistence type="predicted"/>
<name>A0A927MUX8_9ACTN</name>
<evidence type="ECO:0000313" key="2">
    <source>
        <dbReference type="Proteomes" id="UP000638648"/>
    </source>
</evidence>
<dbReference type="Pfam" id="PF04655">
    <property type="entry name" value="APH_6_hur"/>
    <property type="match status" value="1"/>
</dbReference>
<keyword evidence="1" id="KW-0808">Transferase</keyword>
<reference evidence="1" key="1">
    <citation type="submission" date="2020-10" db="EMBL/GenBank/DDBJ databases">
        <title>Sequencing the genomes of 1000 actinobacteria strains.</title>
        <authorList>
            <person name="Klenk H.-P."/>
        </authorList>
    </citation>
    <scope>NUCLEOTIDE SEQUENCE</scope>
    <source>
        <strain evidence="1">DSM 45354</strain>
    </source>
</reference>
<dbReference type="Proteomes" id="UP000638648">
    <property type="component" value="Unassembled WGS sequence"/>
</dbReference>
<dbReference type="GO" id="GO:0050300">
    <property type="term" value="F:aminoglycoside 6-kinase activity"/>
    <property type="evidence" value="ECO:0007669"/>
    <property type="project" value="UniProtKB-EC"/>
</dbReference>
<organism evidence="1 2">
    <name type="scientific">Actinopolymorpha pittospori</name>
    <dbReference type="NCBI Taxonomy" id="648752"/>
    <lineage>
        <taxon>Bacteria</taxon>
        <taxon>Bacillati</taxon>
        <taxon>Actinomycetota</taxon>
        <taxon>Actinomycetes</taxon>
        <taxon>Propionibacteriales</taxon>
        <taxon>Actinopolymorphaceae</taxon>
        <taxon>Actinopolymorpha</taxon>
    </lineage>
</organism>
<evidence type="ECO:0000313" key="1">
    <source>
        <dbReference type="EMBL" id="MBE1605278.1"/>
    </source>
</evidence>
<dbReference type="InterPro" id="IPR006748">
    <property type="entry name" value="NH2Glyco/OHUrea_AB-resist_kin"/>
</dbReference>
<gene>
    <name evidence="1" type="ORF">HEB94_002126</name>
</gene>
<sequence>MIDFDRRAVRVEIPEELRQFTQAREGSKGVAWLASLPDLVDELLQHWNCVPDGPVASGKVGIVVPAKSASHGEVALKVSFPHPANLYEPDAYETWQGHGAVALLERDDTRFAMLLERIGPSKPYEVLPVDEAMAVAGALVRRLAVPAPSNLPRLTAITAEWTETIGRVADRTTDRLPASVVDAALETVWDLCSNQPDTMVHGDLHFNNVLRGVREPWQVIDPRGFAGDPAYDAITLLRTTAVGGRELGFIDPDDFEPGILRWLTIFAEAAELDRDHVRRWAQARCLANAQFLRERNRQAWVRGAHDQIAVLLA</sequence>
<dbReference type="RefSeq" id="WP_192749643.1">
    <property type="nucleotide sequence ID" value="NZ_BAABJL010000133.1"/>
</dbReference>
<protein>
    <submittedName>
        <fullName evidence="1">Streptomycin 6-kinase</fullName>
        <ecNumber evidence="1">2.7.1.72</ecNumber>
    </submittedName>
</protein>
<dbReference type="SUPFAM" id="SSF56112">
    <property type="entry name" value="Protein kinase-like (PK-like)"/>
    <property type="match status" value="1"/>
</dbReference>